<evidence type="ECO:0000259" key="5">
    <source>
        <dbReference type="Pfam" id="PF21036"/>
    </source>
</evidence>
<dbReference type="CDD" id="cd03784">
    <property type="entry name" value="GT1_Gtf-like"/>
    <property type="match status" value="1"/>
</dbReference>
<evidence type="ECO:0000259" key="4">
    <source>
        <dbReference type="Pfam" id="PF06722"/>
    </source>
</evidence>
<feature type="domain" description="Erythromycin biosynthesis protein CIII-like N-terminal" evidence="5">
    <location>
        <begin position="23"/>
        <end position="194"/>
    </location>
</feature>
<name>A0ABW3XXP8_9ACTN</name>
<proteinExistence type="inferred from homology"/>
<dbReference type="EMBL" id="JBHTMM010000235">
    <property type="protein sequence ID" value="MFD1313666.1"/>
    <property type="molecule type" value="Genomic_DNA"/>
</dbReference>
<dbReference type="RefSeq" id="WP_381232839.1">
    <property type="nucleotide sequence ID" value="NZ_JBHSKH010000006.1"/>
</dbReference>
<dbReference type="Pfam" id="PF06722">
    <property type="entry name" value="EryCIII-like_C"/>
    <property type="match status" value="1"/>
</dbReference>
<keyword evidence="2" id="KW-0328">Glycosyltransferase</keyword>
<evidence type="ECO:0000256" key="2">
    <source>
        <dbReference type="ARBA" id="ARBA00022676"/>
    </source>
</evidence>
<dbReference type="PANTHER" id="PTHR48050">
    <property type="entry name" value="STEROL 3-BETA-GLUCOSYLTRANSFERASE"/>
    <property type="match status" value="1"/>
</dbReference>
<dbReference type="Gene3D" id="3.40.50.2000">
    <property type="entry name" value="Glycogen Phosphorylase B"/>
    <property type="match status" value="2"/>
</dbReference>
<keyword evidence="7" id="KW-1185">Reference proteome</keyword>
<evidence type="ECO:0000313" key="6">
    <source>
        <dbReference type="EMBL" id="MFD1313666.1"/>
    </source>
</evidence>
<organism evidence="6 7">
    <name type="scientific">Streptomyces kaempferi</name>
    <dbReference type="NCBI Taxonomy" id="333725"/>
    <lineage>
        <taxon>Bacteria</taxon>
        <taxon>Bacillati</taxon>
        <taxon>Actinomycetota</taxon>
        <taxon>Actinomycetes</taxon>
        <taxon>Kitasatosporales</taxon>
        <taxon>Streptomycetaceae</taxon>
        <taxon>Streptomyces</taxon>
    </lineage>
</organism>
<evidence type="ECO:0000313" key="7">
    <source>
        <dbReference type="Proteomes" id="UP001597058"/>
    </source>
</evidence>
<dbReference type="InterPro" id="IPR010610">
    <property type="entry name" value="EryCIII-like_C"/>
</dbReference>
<evidence type="ECO:0000256" key="1">
    <source>
        <dbReference type="ARBA" id="ARBA00006962"/>
    </source>
</evidence>
<dbReference type="Proteomes" id="UP001597058">
    <property type="component" value="Unassembled WGS sequence"/>
</dbReference>
<comment type="similarity">
    <text evidence="1">Belongs to the glycosyltransferase 28 family.</text>
</comment>
<sequence>MRILFASAGNFGHVYPLLPLAKAARAAGHEVVFATGEQLHPALRAAGLEPVTAGRSVPEAFMEAVRGSDSLEHDGADLGAQDVPPEVLADLHVKVFGSVLPRWVAADLAPVLAGRRPDLVVYEAMNPGAAFAARLAGVPAVAHGVGVMAMGPEEARIQEELLTTAADLGVDVPYGQLLALAATYIDICPPSLQDPGFLAAPLPRIEQRPVAYGEPGELPAAVRDTDGPFVYLTLGTALGSVDVLRTVIDGLLPLQVPVLVATGPVVAVADLGELPERVVAVEWVAQPEALKRAALVVQHGGAGTTLAALAAALPQLILPQGADGPANGTAVRDAGAGEVIFAGDLSADAVTEQARRILGDESYRDAARKVAAEIAAMPGPAETAARLPQFTA</sequence>
<reference evidence="7" key="1">
    <citation type="journal article" date="2019" name="Int. J. Syst. Evol. Microbiol.">
        <title>The Global Catalogue of Microorganisms (GCM) 10K type strain sequencing project: providing services to taxonomists for standard genome sequencing and annotation.</title>
        <authorList>
            <consortium name="The Broad Institute Genomics Platform"/>
            <consortium name="The Broad Institute Genome Sequencing Center for Infectious Disease"/>
            <person name="Wu L."/>
            <person name="Ma J."/>
        </authorList>
    </citation>
    <scope>NUCLEOTIDE SEQUENCE [LARGE SCALE GENOMIC DNA]</scope>
    <source>
        <strain evidence="7">CGMCC 4.7020</strain>
    </source>
</reference>
<dbReference type="InterPro" id="IPR002213">
    <property type="entry name" value="UDP_glucos_trans"/>
</dbReference>
<gene>
    <name evidence="6" type="ORF">ACFQ5X_49330</name>
</gene>
<comment type="caution">
    <text evidence="6">The sequence shown here is derived from an EMBL/GenBank/DDBJ whole genome shotgun (WGS) entry which is preliminary data.</text>
</comment>
<keyword evidence="3" id="KW-0808">Transferase</keyword>
<dbReference type="PANTHER" id="PTHR48050:SF13">
    <property type="entry name" value="STEROL 3-BETA-GLUCOSYLTRANSFERASE UGT80A2"/>
    <property type="match status" value="1"/>
</dbReference>
<protein>
    <submittedName>
        <fullName evidence="6">Glycosyltransferase</fullName>
    </submittedName>
</protein>
<dbReference type="Pfam" id="PF21036">
    <property type="entry name" value="EryCIII-like_N"/>
    <property type="match status" value="1"/>
</dbReference>
<evidence type="ECO:0000256" key="3">
    <source>
        <dbReference type="ARBA" id="ARBA00022679"/>
    </source>
</evidence>
<dbReference type="InterPro" id="IPR050426">
    <property type="entry name" value="Glycosyltransferase_28"/>
</dbReference>
<dbReference type="SUPFAM" id="SSF53756">
    <property type="entry name" value="UDP-Glycosyltransferase/glycogen phosphorylase"/>
    <property type="match status" value="1"/>
</dbReference>
<accession>A0ABW3XXP8</accession>
<feature type="domain" description="Erythromycin biosynthesis protein CIII-like C-terminal" evidence="4">
    <location>
        <begin position="264"/>
        <end position="387"/>
    </location>
</feature>
<dbReference type="InterPro" id="IPR048284">
    <property type="entry name" value="EryCIII-like_N"/>
</dbReference>